<evidence type="ECO:0000256" key="1">
    <source>
        <dbReference type="SAM" id="MobiDB-lite"/>
    </source>
</evidence>
<protein>
    <submittedName>
        <fullName evidence="2">Uncharacterized protein</fullName>
    </submittedName>
</protein>
<comment type="caution">
    <text evidence="2">The sequence shown here is derived from an EMBL/GenBank/DDBJ whole genome shotgun (WGS) entry which is preliminary data.</text>
</comment>
<evidence type="ECO:0000313" key="3">
    <source>
        <dbReference type="Proteomes" id="UP001141806"/>
    </source>
</evidence>
<evidence type="ECO:0000313" key="2">
    <source>
        <dbReference type="EMBL" id="KAJ4954772.1"/>
    </source>
</evidence>
<dbReference type="Proteomes" id="UP001141806">
    <property type="component" value="Unassembled WGS sequence"/>
</dbReference>
<name>A0A9Q0GV63_9MAGN</name>
<keyword evidence="3" id="KW-1185">Reference proteome</keyword>
<feature type="region of interest" description="Disordered" evidence="1">
    <location>
        <begin position="104"/>
        <end position="124"/>
    </location>
</feature>
<organism evidence="2 3">
    <name type="scientific">Protea cynaroides</name>
    <dbReference type="NCBI Taxonomy" id="273540"/>
    <lineage>
        <taxon>Eukaryota</taxon>
        <taxon>Viridiplantae</taxon>
        <taxon>Streptophyta</taxon>
        <taxon>Embryophyta</taxon>
        <taxon>Tracheophyta</taxon>
        <taxon>Spermatophyta</taxon>
        <taxon>Magnoliopsida</taxon>
        <taxon>Proteales</taxon>
        <taxon>Proteaceae</taxon>
        <taxon>Protea</taxon>
    </lineage>
</organism>
<proteinExistence type="predicted"/>
<gene>
    <name evidence="2" type="ORF">NE237_011555</name>
</gene>
<accession>A0A9Q0GV63</accession>
<sequence length="124" mass="13375">MLGHDSIVFDIDMASSTPSSVGDNESSVELGTVGPASSFDFCCSVGGFSLFRIEMKDKKSTPAVMKLGMTQGMILEVARSISIHPSISGDARKHHRLLVLLPSSSEAEKKKTEQKEFNSIEPSK</sequence>
<reference evidence="2" key="1">
    <citation type="journal article" date="2023" name="Plant J.">
        <title>The genome of the king protea, Protea cynaroides.</title>
        <authorList>
            <person name="Chang J."/>
            <person name="Duong T.A."/>
            <person name="Schoeman C."/>
            <person name="Ma X."/>
            <person name="Roodt D."/>
            <person name="Barker N."/>
            <person name="Li Z."/>
            <person name="Van de Peer Y."/>
            <person name="Mizrachi E."/>
        </authorList>
    </citation>
    <scope>NUCLEOTIDE SEQUENCE</scope>
    <source>
        <tissue evidence="2">Young leaves</tissue>
    </source>
</reference>
<feature type="compositionally biased region" description="Basic and acidic residues" evidence="1">
    <location>
        <begin position="106"/>
        <end position="124"/>
    </location>
</feature>
<dbReference type="EMBL" id="JAMYWD010000011">
    <property type="protein sequence ID" value="KAJ4954772.1"/>
    <property type="molecule type" value="Genomic_DNA"/>
</dbReference>
<dbReference type="AlphaFoldDB" id="A0A9Q0GV63"/>